<dbReference type="AlphaFoldDB" id="A0A8F1SAE8"/>
<evidence type="ECO:0000256" key="1">
    <source>
        <dbReference type="SAM" id="SignalP"/>
    </source>
</evidence>
<dbReference type="RefSeq" id="WP_232736206.1">
    <property type="nucleotide sequence ID" value="NZ_CP076459.1"/>
</dbReference>
<keyword evidence="4" id="KW-1185">Reference proteome</keyword>
<feature type="signal peptide" evidence="1">
    <location>
        <begin position="1"/>
        <end position="25"/>
    </location>
</feature>
<feature type="chain" id="PRO_5034461210" description="Phage tail lysozyme domain-containing protein" evidence="1">
    <location>
        <begin position="26"/>
        <end position="335"/>
    </location>
</feature>
<organism evidence="3 4">
    <name type="scientific">Candidatus Minimicrobia vallesae</name>
    <dbReference type="NCBI Taxonomy" id="2841264"/>
    <lineage>
        <taxon>Bacteria</taxon>
        <taxon>Candidatus Saccharimonadota</taxon>
        <taxon>Candidatus Saccharimonadota incertae sedis</taxon>
        <taxon>Candidatus Minimicrobia</taxon>
    </lineage>
</organism>
<dbReference type="KEGG" id="mvl:KOY49_00025"/>
<evidence type="ECO:0000313" key="4">
    <source>
        <dbReference type="Proteomes" id="UP000677117"/>
    </source>
</evidence>
<keyword evidence="1" id="KW-0732">Signal</keyword>
<feature type="domain" description="Phage tail lysozyme" evidence="2">
    <location>
        <begin position="60"/>
        <end position="232"/>
    </location>
</feature>
<dbReference type="Proteomes" id="UP000677117">
    <property type="component" value="Chromosome"/>
</dbReference>
<sequence>MYKKLSIALCFAISFAITIQPVSLAAEYPDSYVTNDILWYKENDSTTCSGSSSNGVSGSDNQEKIWGYLRNAGLSAEQTAGVMANIQAESGFSPTRHEVGQGWGSGGWGLAQWTFGRRTLIANKIPSELKKYYSQEYGGAPNDKGMVDSIPVEDNDKLLIFELEYLVQEGKERPVTASGFGTASNSWELLKTLKTVDDATVFWHDDFEKSAMTKEQVKNIRGTAAQKIYERFNGTGGSGGGCSSSNGGDFISYVKRYAWPEKKVRTDKKPEYAEAIEKAKSENRFTGDSCFGGGVDCGAFVTTLLHDSGFDKNYNYGGENGKAGPTCRTESVGRG</sequence>
<name>A0A8F1SAE8_9BACT</name>
<gene>
    <name evidence="3" type="ORF">KOY49_00025</name>
</gene>
<dbReference type="Gene3D" id="1.10.530.10">
    <property type="match status" value="1"/>
</dbReference>
<dbReference type="InterPro" id="IPR041219">
    <property type="entry name" value="Phage_lysozyme2"/>
</dbReference>
<evidence type="ECO:0000313" key="3">
    <source>
        <dbReference type="EMBL" id="QWQ31429.1"/>
    </source>
</evidence>
<evidence type="ECO:0000259" key="2">
    <source>
        <dbReference type="Pfam" id="PF18013"/>
    </source>
</evidence>
<dbReference type="Pfam" id="PF18013">
    <property type="entry name" value="Phage_lysozyme2"/>
    <property type="match status" value="1"/>
</dbReference>
<accession>A0A8F1SAE8</accession>
<reference evidence="3" key="1">
    <citation type="submission" date="2021-06" db="EMBL/GenBank/DDBJ databases">
        <title>An adapted protocol for Saccharibacteria cultivation: two new species join this phylum of Candidate Phyla Radiations.</title>
        <authorList>
            <person name="Ibrahim A."/>
            <person name="Maatouk M."/>
            <person name="Raoult D."/>
            <person name="Bittar F."/>
        </authorList>
    </citation>
    <scope>NUCLEOTIDE SEQUENCE</scope>
    <source>
        <strain evidence="3">IHU2</strain>
    </source>
</reference>
<proteinExistence type="predicted"/>
<protein>
    <recommendedName>
        <fullName evidence="2">Phage tail lysozyme domain-containing protein</fullName>
    </recommendedName>
</protein>
<dbReference type="EMBL" id="CP076459">
    <property type="protein sequence ID" value="QWQ31429.1"/>
    <property type="molecule type" value="Genomic_DNA"/>
</dbReference>